<keyword evidence="10" id="KW-0350">Heme biosynthesis</keyword>
<evidence type="ECO:0000256" key="14">
    <source>
        <dbReference type="SAM" id="MobiDB-lite"/>
    </source>
</evidence>
<dbReference type="Proteomes" id="UP000822688">
    <property type="component" value="Chromosome 11"/>
</dbReference>
<keyword evidence="8" id="KW-0809">Transit peptide</keyword>
<evidence type="ECO:0000256" key="8">
    <source>
        <dbReference type="ARBA" id="ARBA00022946"/>
    </source>
</evidence>
<accession>A0A8T0G9T9</accession>
<keyword evidence="6" id="KW-0150">Chloroplast</keyword>
<evidence type="ECO:0000256" key="4">
    <source>
        <dbReference type="ARBA" id="ARBA00011738"/>
    </source>
</evidence>
<keyword evidence="16" id="KW-1185">Reference proteome</keyword>
<dbReference type="Gene3D" id="3.40.1500.10">
    <property type="entry name" value="Coproporphyrinogen III oxidase, aerobic"/>
    <property type="match status" value="1"/>
</dbReference>
<evidence type="ECO:0000256" key="6">
    <source>
        <dbReference type="ARBA" id="ARBA00022528"/>
    </source>
</evidence>
<evidence type="ECO:0000256" key="13">
    <source>
        <dbReference type="ARBA" id="ARBA00049102"/>
    </source>
</evidence>
<dbReference type="EC" id="1.3.3.3" evidence="5"/>
<evidence type="ECO:0000313" key="16">
    <source>
        <dbReference type="Proteomes" id="UP000822688"/>
    </source>
</evidence>
<keyword evidence="12" id="KW-0627">Porphyrin biosynthesis</keyword>
<organism evidence="15 16">
    <name type="scientific">Ceratodon purpureus</name>
    <name type="common">Fire moss</name>
    <name type="synonym">Dicranum purpureum</name>
    <dbReference type="NCBI Taxonomy" id="3225"/>
    <lineage>
        <taxon>Eukaryota</taxon>
        <taxon>Viridiplantae</taxon>
        <taxon>Streptophyta</taxon>
        <taxon>Embryophyta</taxon>
        <taxon>Bryophyta</taxon>
        <taxon>Bryophytina</taxon>
        <taxon>Bryopsida</taxon>
        <taxon>Dicranidae</taxon>
        <taxon>Pseudoditrichales</taxon>
        <taxon>Ditrichaceae</taxon>
        <taxon>Ceratodon</taxon>
    </lineage>
</organism>
<keyword evidence="7" id="KW-0934">Plastid</keyword>
<comment type="subcellular location">
    <subcellularLocation>
        <location evidence="1">Plastid</location>
        <location evidence="1">Chloroplast</location>
    </subcellularLocation>
</comment>
<dbReference type="OrthoDB" id="15318at2759"/>
<evidence type="ECO:0000256" key="1">
    <source>
        <dbReference type="ARBA" id="ARBA00004229"/>
    </source>
</evidence>
<evidence type="ECO:0000256" key="3">
    <source>
        <dbReference type="ARBA" id="ARBA00010644"/>
    </source>
</evidence>
<feature type="region of interest" description="Disordered" evidence="14">
    <location>
        <begin position="79"/>
        <end position="101"/>
    </location>
</feature>
<dbReference type="SUPFAM" id="SSF102886">
    <property type="entry name" value="Coproporphyrinogen III oxidase"/>
    <property type="match status" value="1"/>
</dbReference>
<proteinExistence type="inferred from homology"/>
<dbReference type="FunFam" id="3.40.1500.10:FF:000003">
    <property type="entry name" value="oxygen-dependent coproporphyrinogen-III oxidase, chloroplastic"/>
    <property type="match status" value="1"/>
</dbReference>
<dbReference type="GO" id="GO:0009570">
    <property type="term" value="C:chloroplast stroma"/>
    <property type="evidence" value="ECO:0007669"/>
    <property type="project" value="TreeGrafter"/>
</dbReference>
<comment type="subunit">
    <text evidence="4">Homodimer.</text>
</comment>
<keyword evidence="9" id="KW-0560">Oxidoreductase</keyword>
<evidence type="ECO:0000256" key="7">
    <source>
        <dbReference type="ARBA" id="ARBA00022640"/>
    </source>
</evidence>
<protein>
    <recommendedName>
        <fullName evidence="5">coproporphyrinogen oxidase</fullName>
        <ecNumber evidence="5">1.3.3.3</ecNumber>
    </recommendedName>
</protein>
<evidence type="ECO:0000256" key="2">
    <source>
        <dbReference type="ARBA" id="ARBA00005168"/>
    </source>
</evidence>
<dbReference type="GO" id="GO:0015995">
    <property type="term" value="P:chlorophyll biosynthetic process"/>
    <property type="evidence" value="ECO:0007669"/>
    <property type="project" value="UniProtKB-KW"/>
</dbReference>
<dbReference type="InterPro" id="IPR001260">
    <property type="entry name" value="Coprogen_oxidase_aer"/>
</dbReference>
<dbReference type="GO" id="GO:0004109">
    <property type="term" value="F:coproporphyrinogen oxidase activity"/>
    <property type="evidence" value="ECO:0007669"/>
    <property type="project" value="UniProtKB-EC"/>
</dbReference>
<evidence type="ECO:0000256" key="11">
    <source>
        <dbReference type="ARBA" id="ARBA00023171"/>
    </source>
</evidence>
<dbReference type="PRINTS" id="PR00073">
    <property type="entry name" value="COPRGNOXDASE"/>
</dbReference>
<evidence type="ECO:0000256" key="5">
    <source>
        <dbReference type="ARBA" id="ARBA00012869"/>
    </source>
</evidence>
<dbReference type="EMBL" id="CM026432">
    <property type="protein sequence ID" value="KAG0555830.1"/>
    <property type="molecule type" value="Genomic_DNA"/>
</dbReference>
<name>A0A8T0G9T9_CERPU</name>
<reference evidence="15 16" key="1">
    <citation type="submission" date="2020-06" db="EMBL/GenBank/DDBJ databases">
        <title>WGS assembly of Ceratodon purpureus strain R40.</title>
        <authorList>
            <person name="Carey S.B."/>
            <person name="Jenkins J."/>
            <person name="Shu S."/>
            <person name="Lovell J.T."/>
            <person name="Sreedasyam A."/>
            <person name="Maumus F."/>
            <person name="Tiley G.P."/>
            <person name="Fernandez-Pozo N."/>
            <person name="Barry K."/>
            <person name="Chen C."/>
            <person name="Wang M."/>
            <person name="Lipzen A."/>
            <person name="Daum C."/>
            <person name="Saski C.A."/>
            <person name="Payton A.C."/>
            <person name="Mcbreen J.C."/>
            <person name="Conrad R.E."/>
            <person name="Kollar L.M."/>
            <person name="Olsson S."/>
            <person name="Huttunen S."/>
            <person name="Landis J.B."/>
            <person name="Wickett N.J."/>
            <person name="Johnson M.G."/>
            <person name="Rensing S.A."/>
            <person name="Grimwood J."/>
            <person name="Schmutz J."/>
            <person name="Mcdaniel S.F."/>
        </authorList>
    </citation>
    <scope>NUCLEOTIDE SEQUENCE [LARGE SCALE GENOMIC DNA]</scope>
    <source>
        <strain evidence="15 16">R40</strain>
    </source>
</reference>
<dbReference type="GO" id="GO:0006782">
    <property type="term" value="P:protoporphyrinogen IX biosynthetic process"/>
    <property type="evidence" value="ECO:0007669"/>
    <property type="project" value="TreeGrafter"/>
</dbReference>
<gene>
    <name evidence="15" type="ORF">KC19_11G006400</name>
</gene>
<dbReference type="NCBIfam" id="NF003727">
    <property type="entry name" value="PRK05330.1"/>
    <property type="match status" value="1"/>
</dbReference>
<evidence type="ECO:0000256" key="12">
    <source>
        <dbReference type="ARBA" id="ARBA00023244"/>
    </source>
</evidence>
<comment type="similarity">
    <text evidence="3">Belongs to the aerobic coproporphyrinogen-III oxidase family.</text>
</comment>
<sequence>MASAVMAGAVGVSSFTEFSGLAAAPAFRPSMPAFSTRPAAVRKALTIEAAWEPIRREIATPRRDSVKVKAATQAIEDEQMVSERPSSLLREGEDVQWNNPSTSSMRARFETMIRKAQDDICAAVEAVDGAKFREDAWIRPGGGGGISRVLQDGNVWEKAGVNVSVVYGSMPPEAYRAATGGTSANGGATNKAGRIPFFAAGVSSVMHPKNPMAPTVHFNYRYFETDAPQGVEGAPRAWWFGGGTDLTPSYVFEEDVKHFHQTQKEACDKHDPEFYPKYKKWCDDYFLIKHRGERRGLGGIFFDDLNDREAEKILAFSTECANAVIPAYIPLIEKRKDMPFTEQQKAWQQLRRGRYVEFNLVYDRGTTFGLKTGGRIESILMSLPLTARWEYDHTPEEGSEEWKLLDACKNPKEWAA</sequence>
<dbReference type="PANTHER" id="PTHR10755:SF0">
    <property type="entry name" value="OXYGEN-DEPENDENT COPROPORPHYRINOGEN-III OXIDASE, MITOCHONDRIAL"/>
    <property type="match status" value="1"/>
</dbReference>
<comment type="caution">
    <text evidence="15">The sequence shown here is derived from an EMBL/GenBank/DDBJ whole genome shotgun (WGS) entry which is preliminary data.</text>
</comment>
<evidence type="ECO:0000313" key="15">
    <source>
        <dbReference type="EMBL" id="KAG0555830.1"/>
    </source>
</evidence>
<dbReference type="Pfam" id="PF01218">
    <property type="entry name" value="Coprogen_oxidas"/>
    <property type="match status" value="1"/>
</dbReference>
<dbReference type="InterPro" id="IPR018375">
    <property type="entry name" value="Coprogen_oxidase_CS"/>
</dbReference>
<dbReference type="InterPro" id="IPR036406">
    <property type="entry name" value="Coprogen_oxidase_aer_sf"/>
</dbReference>
<evidence type="ECO:0000256" key="10">
    <source>
        <dbReference type="ARBA" id="ARBA00023133"/>
    </source>
</evidence>
<comment type="pathway">
    <text evidence="2">Porphyrin-containing compound metabolism; protoporphyrin-IX biosynthesis; protoporphyrinogen-IX from coproporphyrinogen-III (O2 route): step 1/1.</text>
</comment>
<dbReference type="PROSITE" id="PS01021">
    <property type="entry name" value="COPROGEN_OXIDASE"/>
    <property type="match status" value="1"/>
</dbReference>
<comment type="catalytic activity">
    <reaction evidence="13">
        <text>coproporphyrinogen III + O2 + 2 H(+) = protoporphyrinogen IX + 2 CO2 + 2 H2O</text>
        <dbReference type="Rhea" id="RHEA:18257"/>
        <dbReference type="ChEBI" id="CHEBI:15377"/>
        <dbReference type="ChEBI" id="CHEBI:15378"/>
        <dbReference type="ChEBI" id="CHEBI:15379"/>
        <dbReference type="ChEBI" id="CHEBI:16526"/>
        <dbReference type="ChEBI" id="CHEBI:57307"/>
        <dbReference type="ChEBI" id="CHEBI:57309"/>
        <dbReference type="EC" id="1.3.3.3"/>
    </reaction>
</comment>
<evidence type="ECO:0000256" key="9">
    <source>
        <dbReference type="ARBA" id="ARBA00023002"/>
    </source>
</evidence>
<dbReference type="PANTHER" id="PTHR10755">
    <property type="entry name" value="COPROPORPHYRINOGEN III OXIDASE, MITOCHONDRIAL"/>
    <property type="match status" value="1"/>
</dbReference>
<keyword evidence="11" id="KW-0149">Chlorophyll biosynthesis</keyword>
<dbReference type="AlphaFoldDB" id="A0A8T0G9T9"/>